<dbReference type="KEGG" id="bter:125386062"/>
<feature type="compositionally biased region" description="Low complexity" evidence="1">
    <location>
        <begin position="270"/>
        <end position="283"/>
    </location>
</feature>
<evidence type="ECO:0000313" key="3">
    <source>
        <dbReference type="RefSeq" id="XP_048266671.1"/>
    </source>
</evidence>
<evidence type="ECO:0000256" key="1">
    <source>
        <dbReference type="SAM" id="MobiDB-lite"/>
    </source>
</evidence>
<dbReference type="RefSeq" id="XP_048266671.1">
    <property type="nucleotide sequence ID" value="XM_048410714.1"/>
</dbReference>
<dbReference type="Proteomes" id="UP000835206">
    <property type="component" value="Chromosome 12"/>
</dbReference>
<keyword evidence="2" id="KW-1185">Reference proteome</keyword>
<organism evidence="2 3">
    <name type="scientific">Bombus terrestris</name>
    <name type="common">Buff-tailed bumblebee</name>
    <name type="synonym">Apis terrestris</name>
    <dbReference type="NCBI Taxonomy" id="30195"/>
    <lineage>
        <taxon>Eukaryota</taxon>
        <taxon>Metazoa</taxon>
        <taxon>Ecdysozoa</taxon>
        <taxon>Arthropoda</taxon>
        <taxon>Hexapoda</taxon>
        <taxon>Insecta</taxon>
        <taxon>Pterygota</taxon>
        <taxon>Neoptera</taxon>
        <taxon>Endopterygota</taxon>
        <taxon>Hymenoptera</taxon>
        <taxon>Apocrita</taxon>
        <taxon>Aculeata</taxon>
        <taxon>Apoidea</taxon>
        <taxon>Anthophila</taxon>
        <taxon>Apidae</taxon>
        <taxon>Bombus</taxon>
        <taxon>Bombus</taxon>
    </lineage>
</organism>
<protein>
    <submittedName>
        <fullName evidence="3">Uncharacterized protein LOC125386062</fullName>
    </submittedName>
</protein>
<gene>
    <name evidence="3" type="primary">LOC125386062</name>
</gene>
<dbReference type="OrthoDB" id="7617012at2759"/>
<reference evidence="3" key="1">
    <citation type="submission" date="2025-08" db="UniProtKB">
        <authorList>
            <consortium name="RefSeq"/>
        </authorList>
    </citation>
    <scope>IDENTIFICATION</scope>
</reference>
<evidence type="ECO:0000313" key="2">
    <source>
        <dbReference type="Proteomes" id="UP000835206"/>
    </source>
</evidence>
<sequence length="291" mass="33284">MAVARDSLNEDTIMLLSEKLKAWDENFRVLTDINASLSSVEEDLRASRESRDTEIPTSTPLIPRGIRPINDNFQPIKLKDAIQSVPVFDDHRPPVFQFLILAVEDGVVLTLNDFGNRLKNMFGPGKTINEYRGELATVFQRLGEEILDYIDRVKNLRLAIMDEERCGFDTVSADVQDTIDWDTAEAFVKGLPNEVFMRVKLAGYQSLDDAFCQAVRATRELKEVNNRSRCQRLGNPNNYNWNGSRPNNDNNCNNNRNINGNNRQDRRFVPPTQNRPTPPNNYNGNKTRPIR</sequence>
<feature type="region of interest" description="Disordered" evidence="1">
    <location>
        <begin position="233"/>
        <end position="291"/>
    </location>
</feature>
<name>A0A9C6WC20_BOMTE</name>
<feature type="compositionally biased region" description="Low complexity" evidence="1">
    <location>
        <begin position="242"/>
        <end position="262"/>
    </location>
</feature>
<dbReference type="GeneID" id="125386062"/>
<dbReference type="AlphaFoldDB" id="A0A9C6WC20"/>
<accession>A0A9C6WC20</accession>
<proteinExistence type="predicted"/>